<proteinExistence type="predicted"/>
<protein>
    <submittedName>
        <fullName evidence="2">Uncharacterized protein</fullName>
    </submittedName>
</protein>
<evidence type="ECO:0000313" key="3">
    <source>
        <dbReference type="Proteomes" id="UP000694724"/>
    </source>
</evidence>
<accession>A0A8D1TYJ0</accession>
<evidence type="ECO:0000313" key="2">
    <source>
        <dbReference type="Ensembl" id="ENSSSCP00055013545.1"/>
    </source>
</evidence>
<evidence type="ECO:0000256" key="1">
    <source>
        <dbReference type="SAM" id="Phobius"/>
    </source>
</evidence>
<sequence length="179" mass="20583">MALYRYLPASLEWILSFLSPFAFTLGMTQLLRSDYDLNSNALLDALDSSNLIIATNFVLTFDIFFYLALAIYFDRILSSEYGHRYSPLFFLKSSFRSKQQRTDHIALEDELDSNPSSNDSFEPMSPEFHGKEAIRIRNVTKEYKGKPDKIEALKDLAFDIYEGQITAILVTVELENPHC</sequence>
<dbReference type="GO" id="GO:0140359">
    <property type="term" value="F:ABC-type transporter activity"/>
    <property type="evidence" value="ECO:0007669"/>
    <property type="project" value="InterPro"/>
</dbReference>
<organism evidence="2 3">
    <name type="scientific">Sus scrofa</name>
    <name type="common">Pig</name>
    <dbReference type="NCBI Taxonomy" id="9823"/>
    <lineage>
        <taxon>Eukaryota</taxon>
        <taxon>Metazoa</taxon>
        <taxon>Chordata</taxon>
        <taxon>Craniata</taxon>
        <taxon>Vertebrata</taxon>
        <taxon>Euteleostomi</taxon>
        <taxon>Mammalia</taxon>
        <taxon>Eutheria</taxon>
        <taxon>Laurasiatheria</taxon>
        <taxon>Artiodactyla</taxon>
        <taxon>Suina</taxon>
        <taxon>Suidae</taxon>
        <taxon>Sus</taxon>
    </lineage>
</organism>
<keyword evidence="1" id="KW-0812">Transmembrane</keyword>
<feature type="transmembrane region" description="Helical" evidence="1">
    <location>
        <begin position="51"/>
        <end position="73"/>
    </location>
</feature>
<dbReference type="Ensembl" id="ENSSSCT00055017151.1">
    <property type="protein sequence ID" value="ENSSSCP00055013545.1"/>
    <property type="gene ID" value="ENSSSCG00055008338.1"/>
</dbReference>
<keyword evidence="1" id="KW-1133">Transmembrane helix</keyword>
<keyword evidence="1" id="KW-0472">Membrane</keyword>
<dbReference type="InterPro" id="IPR026082">
    <property type="entry name" value="ABCA"/>
</dbReference>
<dbReference type="PANTHER" id="PTHR19229">
    <property type="entry name" value="ATP-BINDING CASSETTE TRANSPORTER SUBFAMILY A ABCA"/>
    <property type="match status" value="1"/>
</dbReference>
<dbReference type="GO" id="GO:0016020">
    <property type="term" value="C:membrane"/>
    <property type="evidence" value="ECO:0007669"/>
    <property type="project" value="InterPro"/>
</dbReference>
<dbReference type="Gene3D" id="3.40.50.300">
    <property type="entry name" value="P-loop containing nucleotide triphosphate hydrolases"/>
    <property type="match status" value="1"/>
</dbReference>
<dbReference type="AlphaFoldDB" id="A0A8D1TYJ0"/>
<dbReference type="PANTHER" id="PTHR19229:SF274">
    <property type="entry name" value="ABC-TYPE ORGANIC ANION TRANSPORTER ABCA8"/>
    <property type="match status" value="1"/>
</dbReference>
<reference evidence="2" key="1">
    <citation type="submission" date="2025-08" db="UniProtKB">
        <authorList>
            <consortium name="Ensembl"/>
        </authorList>
    </citation>
    <scope>IDENTIFICATION</scope>
</reference>
<dbReference type="Proteomes" id="UP000694724">
    <property type="component" value="Unplaced"/>
</dbReference>
<dbReference type="InterPro" id="IPR027417">
    <property type="entry name" value="P-loop_NTPase"/>
</dbReference>
<name>A0A8D1TYJ0_PIG</name>
<feature type="transmembrane region" description="Helical" evidence="1">
    <location>
        <begin position="12"/>
        <end position="31"/>
    </location>
</feature>